<protein>
    <recommendedName>
        <fullName evidence="3">Minor tail protein</fullName>
    </recommendedName>
</protein>
<dbReference type="Proteomes" id="UP001595997">
    <property type="component" value="Unassembled WGS sequence"/>
</dbReference>
<evidence type="ECO:0000313" key="1">
    <source>
        <dbReference type="EMBL" id="MFC4494062.1"/>
    </source>
</evidence>
<sequence length="913" mass="97004">MAFPNDPLDTRVELNLNGEWADITDDVYLREDLIITRGRADESSTADPSKCTFLLDNRSGKYSPRNPYSPLYGKIGRNTPVRVIFPGDTVGHLQLPPGDGDDGYASTPSDAALNISNWIDVKVEVEVDDWTDPETVHVIAMKGTPSTVSWSLFRYGTQLAFQWYGADGTEYYVLADATGLPNRVALQGVVVADLGGSYAHGLAYSTSMSGPWTALFEEEVAGGTTIRSSTGALTLGTADTGGTYVNMNEGTIHRLTVRNVDTATTVVDLDMGAVPPGATNWTDATGRLWTISGTAQVNGAMDPLTTAYRFTGEVASWPSHWDPSGNDSWISVEAGGLLRRLGQGAKPLESPIRRRVTNASDVVAYWPMEDVQSSTEQKVFSPIPGAQPMRTSGFSFSAASGLPGSAPVPTVGDGAVMRAEVPPAATGAWRAECYFKLDSAPSSAQNLFWVKTTGATPWSILLVELGVNGESIHLWAKDADGESTTDLGGFAVTDQGGWLGNWTRIAVCASQSGSSWSYKVYGGPVGTEFLRASFSGTGTVGMVSEVRNTFKGLDGLAIGHISVHSTATPYEYPVGGPGFSGELTGVRLERLALEAGVSLSVIGDAADTPALGNQPNEALVDVMQDAVAVDGGILTEDISELALLFRTHRSMYNQAPRMELDYTRRGDIPPGLTPVDDDQATRNDVTVSRSDGGFYRVVREDGPLSTAPPPLGVGVYDEDVTLNLHSDTQCGDHAGWRLHLGTWDSARYPTLELNLAAAPHLIESWLSLRLGDRITIANPPAWLAPDDIDLIVQGYEETIGRHKWLVTLNCSPAGPYTVPLVGGNTDTEGSQLDADVTTGATTLFVATTSGPAWTTDPADLPFDIHVTGETMTVTAISGTSPQTFTVTRGVNGVTKAHSAGAIVGLEPRPIVAL</sequence>
<proteinExistence type="predicted"/>
<organism evidence="1 2">
    <name type="scientific">Streptomyces ovatisporus</name>
    <dbReference type="NCBI Taxonomy" id="1128682"/>
    <lineage>
        <taxon>Bacteria</taxon>
        <taxon>Bacillati</taxon>
        <taxon>Actinomycetota</taxon>
        <taxon>Actinomycetes</taxon>
        <taxon>Kitasatosporales</taxon>
        <taxon>Streptomycetaceae</taxon>
        <taxon>Streptomyces</taxon>
    </lineage>
</organism>
<evidence type="ECO:0008006" key="3">
    <source>
        <dbReference type="Google" id="ProtNLM"/>
    </source>
</evidence>
<accession>A0ABV9A283</accession>
<name>A0ABV9A283_9ACTN</name>
<dbReference type="EMBL" id="JBHSFH010000004">
    <property type="protein sequence ID" value="MFC4494062.1"/>
    <property type="molecule type" value="Genomic_DNA"/>
</dbReference>
<keyword evidence="2" id="KW-1185">Reference proteome</keyword>
<dbReference type="RefSeq" id="WP_386444336.1">
    <property type="nucleotide sequence ID" value="NZ_JBHSFH010000004.1"/>
</dbReference>
<evidence type="ECO:0000313" key="2">
    <source>
        <dbReference type="Proteomes" id="UP001595997"/>
    </source>
</evidence>
<gene>
    <name evidence="1" type="ORF">ACFPA8_07940</name>
</gene>
<comment type="caution">
    <text evidence="1">The sequence shown here is derived from an EMBL/GenBank/DDBJ whole genome shotgun (WGS) entry which is preliminary data.</text>
</comment>
<reference evidence="2" key="1">
    <citation type="journal article" date="2019" name="Int. J. Syst. Evol. Microbiol.">
        <title>The Global Catalogue of Microorganisms (GCM) 10K type strain sequencing project: providing services to taxonomists for standard genome sequencing and annotation.</title>
        <authorList>
            <consortium name="The Broad Institute Genomics Platform"/>
            <consortium name="The Broad Institute Genome Sequencing Center for Infectious Disease"/>
            <person name="Wu L."/>
            <person name="Ma J."/>
        </authorList>
    </citation>
    <scope>NUCLEOTIDE SEQUENCE [LARGE SCALE GENOMIC DNA]</scope>
    <source>
        <strain evidence="2">CGMCC 4.7357</strain>
    </source>
</reference>